<protein>
    <submittedName>
        <fullName evidence="2">Uncharacterized protein</fullName>
    </submittedName>
</protein>
<dbReference type="PANTHER" id="PTHR15527:SF0">
    <property type="entry name" value="MITOCHONDRIAL IMPORT RECEPTOR SUBUNIT TOM6 HOMOLOG"/>
    <property type="match status" value="1"/>
</dbReference>
<sequence>MKLQADPTSVEMPQNKEMMLSTAAPRDWGSSAPSGDVTPDRRSSAVAFSTVLCIDATAYMQEGEEVTCRAQAHCGDMQLQPEVVGDQVMMAPGGAEISASGRGWVRGAYKFMTDRNDFRRNLLVNLGLFVAGVWAARNMFDIDLMAPQPGITAGTGNLLLVDTREHELHTTRTEVLRAEGPVVTSSSCDQEAELINGERPIIVMTSPQDLQLFLSDQASAADLMCAPGRSGGGQGDKASAPKKSSRKCGTCATKLPSAYKKKLCQPCTDEVLRSEQPSLLDSIRTLIKQEVQSSMASLSQAPTPQPPPLKKRKMAITISDSGEIHTPGSEDIWENKGSTSNPKTDNKKISSLPKIWKS</sequence>
<organism evidence="2 3">
    <name type="scientific">Ranitomeya imitator</name>
    <name type="common">mimic poison frog</name>
    <dbReference type="NCBI Taxonomy" id="111125"/>
    <lineage>
        <taxon>Eukaryota</taxon>
        <taxon>Metazoa</taxon>
        <taxon>Chordata</taxon>
        <taxon>Craniata</taxon>
        <taxon>Vertebrata</taxon>
        <taxon>Euteleostomi</taxon>
        <taxon>Amphibia</taxon>
        <taxon>Batrachia</taxon>
        <taxon>Anura</taxon>
        <taxon>Neobatrachia</taxon>
        <taxon>Hyloidea</taxon>
        <taxon>Dendrobatidae</taxon>
        <taxon>Dendrobatinae</taxon>
        <taxon>Ranitomeya</taxon>
    </lineage>
</organism>
<dbReference type="EMBL" id="CAUEEQ010078202">
    <property type="protein sequence ID" value="CAJ0967266.1"/>
    <property type="molecule type" value="Genomic_DNA"/>
</dbReference>
<dbReference type="PANTHER" id="PTHR15527">
    <property type="entry name" value="MITOCHONDRIAL IMPORT RECEPTOR SUBUNIT TOM6 HOMOLOG"/>
    <property type="match status" value="1"/>
</dbReference>
<dbReference type="Proteomes" id="UP001176940">
    <property type="component" value="Unassembled WGS sequence"/>
</dbReference>
<keyword evidence="3" id="KW-1185">Reference proteome</keyword>
<feature type="region of interest" description="Disordered" evidence="1">
    <location>
        <begin position="294"/>
        <end position="358"/>
    </location>
</feature>
<proteinExistence type="predicted"/>
<dbReference type="Pfam" id="PF15184">
    <property type="entry name" value="TOM6p"/>
    <property type="match status" value="1"/>
</dbReference>
<evidence type="ECO:0000313" key="2">
    <source>
        <dbReference type="EMBL" id="CAJ0967266.1"/>
    </source>
</evidence>
<comment type="caution">
    <text evidence="2">The sequence shown here is derived from an EMBL/GenBank/DDBJ whole genome shotgun (WGS) entry which is preliminary data.</text>
</comment>
<evidence type="ECO:0000256" key="1">
    <source>
        <dbReference type="SAM" id="MobiDB-lite"/>
    </source>
</evidence>
<feature type="region of interest" description="Disordered" evidence="1">
    <location>
        <begin position="226"/>
        <end position="247"/>
    </location>
</feature>
<name>A0ABN9MKG1_9NEOB</name>
<gene>
    <name evidence="2" type="ORF">RIMI_LOCUS22097026</name>
</gene>
<evidence type="ECO:0000313" key="3">
    <source>
        <dbReference type="Proteomes" id="UP001176940"/>
    </source>
</evidence>
<reference evidence="2" key="1">
    <citation type="submission" date="2023-07" db="EMBL/GenBank/DDBJ databases">
        <authorList>
            <person name="Stuckert A."/>
        </authorList>
    </citation>
    <scope>NUCLEOTIDE SEQUENCE</scope>
</reference>
<dbReference type="InterPro" id="IPR029182">
    <property type="entry name" value="TOMM6"/>
</dbReference>
<accession>A0ABN9MKG1</accession>